<dbReference type="Gene3D" id="3.40.50.1820">
    <property type="entry name" value="alpha/beta hydrolase"/>
    <property type="match status" value="1"/>
</dbReference>
<reference evidence="2" key="1">
    <citation type="journal article" date="2021" name="J. Hered.">
        <title>Genome Assembly of Salicaceae Populus deltoides (Eastern Cottonwood) I-69 Based on Nanopore Sequencing and Hi-C Technologies.</title>
        <authorList>
            <person name="Bai S."/>
            <person name="Wu H."/>
            <person name="Zhang J."/>
            <person name="Pan Z."/>
            <person name="Zhao W."/>
            <person name="Li Z."/>
            <person name="Tong C."/>
        </authorList>
    </citation>
    <scope>NUCLEOTIDE SEQUENCE</scope>
    <source>
        <tissue evidence="2">Leaf</tissue>
    </source>
</reference>
<sequence>MSYQQHFSMGSGSRPARRNFEFGRTCVVRPQGKHQATIVWLHGLGDNGSSCSQLLENLPLPNIKWICPTAPTRPVALLGGFPCTAWFDVGEISEESPDDWEGLDASAAHIANLLSTEPADGIFEAIFYVKIYLICMQDFPVGSFYKVLCAYSTARATNFHTKK</sequence>
<proteinExistence type="predicted"/>
<organism evidence="2 3">
    <name type="scientific">Populus deltoides</name>
    <name type="common">Eastern poplar</name>
    <name type="synonym">Eastern cottonwood</name>
    <dbReference type="NCBI Taxonomy" id="3696"/>
    <lineage>
        <taxon>Eukaryota</taxon>
        <taxon>Viridiplantae</taxon>
        <taxon>Streptophyta</taxon>
        <taxon>Embryophyta</taxon>
        <taxon>Tracheophyta</taxon>
        <taxon>Spermatophyta</taxon>
        <taxon>Magnoliopsida</taxon>
        <taxon>eudicotyledons</taxon>
        <taxon>Gunneridae</taxon>
        <taxon>Pentapetalae</taxon>
        <taxon>rosids</taxon>
        <taxon>fabids</taxon>
        <taxon>Malpighiales</taxon>
        <taxon>Salicaceae</taxon>
        <taxon>Saliceae</taxon>
        <taxon>Populus</taxon>
    </lineage>
</organism>
<evidence type="ECO:0000313" key="2">
    <source>
        <dbReference type="EMBL" id="KAH8514296.1"/>
    </source>
</evidence>
<dbReference type="Pfam" id="PF02230">
    <property type="entry name" value="Abhydrolase_2"/>
    <property type="match status" value="1"/>
</dbReference>
<dbReference type="PANTHER" id="PTHR46234">
    <property type="entry name" value="ALPHA/BETA-HYDROLASES SUPERFAMILY PROTEIN"/>
    <property type="match status" value="1"/>
</dbReference>
<evidence type="ECO:0000313" key="3">
    <source>
        <dbReference type="Proteomes" id="UP000807159"/>
    </source>
</evidence>
<comment type="caution">
    <text evidence="2">The sequence shown here is derived from an EMBL/GenBank/DDBJ whole genome shotgun (WGS) entry which is preliminary data.</text>
</comment>
<dbReference type="InterPro" id="IPR029058">
    <property type="entry name" value="AB_hydrolase_fold"/>
</dbReference>
<name>A0A8T2ZAJ0_POPDE</name>
<dbReference type="SUPFAM" id="SSF53474">
    <property type="entry name" value="alpha/beta-Hydrolases"/>
    <property type="match status" value="1"/>
</dbReference>
<dbReference type="GO" id="GO:0016787">
    <property type="term" value="F:hydrolase activity"/>
    <property type="evidence" value="ECO:0007669"/>
    <property type="project" value="InterPro"/>
</dbReference>
<dbReference type="EMBL" id="JACEGQ020000003">
    <property type="protein sequence ID" value="KAH8514296.1"/>
    <property type="molecule type" value="Genomic_DNA"/>
</dbReference>
<gene>
    <name evidence="2" type="ORF">H0E87_007212</name>
</gene>
<dbReference type="InterPro" id="IPR003140">
    <property type="entry name" value="PLipase/COase/thioEstase"/>
</dbReference>
<dbReference type="Proteomes" id="UP000807159">
    <property type="component" value="Chromosome 3"/>
</dbReference>
<protein>
    <recommendedName>
        <fullName evidence="1">Phospholipase/carboxylesterase/thioesterase domain-containing protein</fullName>
    </recommendedName>
</protein>
<evidence type="ECO:0000259" key="1">
    <source>
        <dbReference type="Pfam" id="PF02230"/>
    </source>
</evidence>
<dbReference type="AlphaFoldDB" id="A0A8T2ZAJ0"/>
<keyword evidence="3" id="KW-1185">Reference proteome</keyword>
<feature type="domain" description="Phospholipase/carboxylesterase/thioesterase" evidence="1">
    <location>
        <begin position="26"/>
        <end position="122"/>
    </location>
</feature>
<accession>A0A8T2ZAJ0</accession>